<feature type="region of interest" description="Disordered" evidence="1">
    <location>
        <begin position="46"/>
        <end position="66"/>
    </location>
</feature>
<proteinExistence type="predicted"/>
<dbReference type="EMBL" id="HBUF01236478">
    <property type="protein sequence ID" value="CAG6675390.1"/>
    <property type="molecule type" value="Transcribed_RNA"/>
</dbReference>
<protein>
    <submittedName>
        <fullName evidence="2">Uncharacterized protein</fullName>
    </submittedName>
</protein>
<dbReference type="EMBL" id="HBUF01236477">
    <property type="protein sequence ID" value="CAG6675389.1"/>
    <property type="molecule type" value="Transcribed_RNA"/>
</dbReference>
<reference evidence="2" key="1">
    <citation type="submission" date="2021-05" db="EMBL/GenBank/DDBJ databases">
        <authorList>
            <person name="Alioto T."/>
            <person name="Alioto T."/>
            <person name="Gomez Garrido J."/>
        </authorList>
    </citation>
    <scope>NUCLEOTIDE SEQUENCE</scope>
</reference>
<evidence type="ECO:0000313" key="2">
    <source>
        <dbReference type="EMBL" id="CAG6675390.1"/>
    </source>
</evidence>
<feature type="compositionally biased region" description="Polar residues" evidence="1">
    <location>
        <begin position="46"/>
        <end position="59"/>
    </location>
</feature>
<accession>A0A8D8SW80</accession>
<dbReference type="EMBL" id="HBUF01236476">
    <property type="protein sequence ID" value="CAG6675387.1"/>
    <property type="molecule type" value="Transcribed_RNA"/>
</dbReference>
<dbReference type="EMBL" id="HBUF01236479">
    <property type="protein sequence ID" value="CAG6675391.1"/>
    <property type="molecule type" value="Transcribed_RNA"/>
</dbReference>
<evidence type="ECO:0000256" key="1">
    <source>
        <dbReference type="SAM" id="MobiDB-lite"/>
    </source>
</evidence>
<dbReference type="AlphaFoldDB" id="A0A8D8SW80"/>
<sequence>MRSGTLLNESKCSSEDIVEGVRTFSNVLAVSLSSLELVSLAGFEPTDSSSANWTSADTSSRPRDRSVAVFVDNSADTKPESSSLNERELLAWGGTGGGGGDSVLRPWEGDEVSLPFCRLNCTLAV</sequence>
<name>A0A8D8SW80_9HEMI</name>
<organism evidence="2">
    <name type="scientific">Cacopsylla melanoneura</name>
    <dbReference type="NCBI Taxonomy" id="428564"/>
    <lineage>
        <taxon>Eukaryota</taxon>
        <taxon>Metazoa</taxon>
        <taxon>Ecdysozoa</taxon>
        <taxon>Arthropoda</taxon>
        <taxon>Hexapoda</taxon>
        <taxon>Insecta</taxon>
        <taxon>Pterygota</taxon>
        <taxon>Neoptera</taxon>
        <taxon>Paraneoptera</taxon>
        <taxon>Hemiptera</taxon>
        <taxon>Sternorrhyncha</taxon>
        <taxon>Psylloidea</taxon>
        <taxon>Psyllidae</taxon>
        <taxon>Psyllinae</taxon>
        <taxon>Cacopsylla</taxon>
    </lineage>
</organism>